<evidence type="ECO:0000313" key="1">
    <source>
        <dbReference type="EMBL" id="JAH37251.1"/>
    </source>
</evidence>
<dbReference type="EMBL" id="GBXM01071326">
    <property type="protein sequence ID" value="JAH37251.1"/>
    <property type="molecule type" value="Transcribed_RNA"/>
</dbReference>
<reference evidence="1" key="1">
    <citation type="submission" date="2014-11" db="EMBL/GenBank/DDBJ databases">
        <authorList>
            <person name="Amaro Gonzalez C."/>
        </authorList>
    </citation>
    <scope>NUCLEOTIDE SEQUENCE</scope>
</reference>
<proteinExistence type="predicted"/>
<dbReference type="AlphaFoldDB" id="A0A0E9S7N3"/>
<protein>
    <submittedName>
        <fullName evidence="1">Uncharacterized protein</fullName>
    </submittedName>
</protein>
<accession>A0A0E9S7N3</accession>
<reference evidence="1" key="2">
    <citation type="journal article" date="2015" name="Fish Shellfish Immunol.">
        <title>Early steps in the European eel (Anguilla anguilla)-Vibrio vulnificus interaction in the gills: Role of the RtxA13 toxin.</title>
        <authorList>
            <person name="Callol A."/>
            <person name="Pajuelo D."/>
            <person name="Ebbesson L."/>
            <person name="Teles M."/>
            <person name="MacKenzie S."/>
            <person name="Amaro C."/>
        </authorList>
    </citation>
    <scope>NUCLEOTIDE SEQUENCE</scope>
</reference>
<organism evidence="1">
    <name type="scientific">Anguilla anguilla</name>
    <name type="common">European freshwater eel</name>
    <name type="synonym">Muraena anguilla</name>
    <dbReference type="NCBI Taxonomy" id="7936"/>
    <lineage>
        <taxon>Eukaryota</taxon>
        <taxon>Metazoa</taxon>
        <taxon>Chordata</taxon>
        <taxon>Craniata</taxon>
        <taxon>Vertebrata</taxon>
        <taxon>Euteleostomi</taxon>
        <taxon>Actinopterygii</taxon>
        <taxon>Neopterygii</taxon>
        <taxon>Teleostei</taxon>
        <taxon>Anguilliformes</taxon>
        <taxon>Anguillidae</taxon>
        <taxon>Anguilla</taxon>
    </lineage>
</organism>
<name>A0A0E9S7N3_ANGAN</name>
<sequence length="19" mass="2181">MFRHASSSFCFTLWLSSSS</sequence>